<dbReference type="Proteomes" id="UP001551189">
    <property type="component" value="Unassembled WGS sequence"/>
</dbReference>
<sequence length="282" mass="31379">MLTNSINGPLALSVRQLRDFAWIHIRACAFAIALLSGVAASTVLPHLPVARYDLLVAYGALLTLLFWLRGWENGRDIAVIAVCHVIGLAFELVKVSLGSWSYPEPAVLKFAGVPLYGGFLYAAVGSYVCRAWHLFDLELVRYRPRATAVVAVAIYVNFFSHHWLPDGRWLLAGLLLAVTAGTSVRYTVRGVRRRMPLAFSFVLIGFFLWVAENLATYVGAWRYPYQLDGWQPVAVDKFAAWALLISITFVLAAVGRSHRKDSVSDTPPRPGVRINRDDRPKP</sequence>
<evidence type="ECO:0000313" key="3">
    <source>
        <dbReference type="EMBL" id="MEU6805674.1"/>
    </source>
</evidence>
<keyword evidence="2" id="KW-0472">Membrane</keyword>
<accession>A0ABV3B8Y4</accession>
<feature type="transmembrane region" description="Helical" evidence="2">
    <location>
        <begin position="77"/>
        <end position="95"/>
    </location>
</feature>
<organism evidence="3 4">
    <name type="scientific">Streptomyces neyagawaensis</name>
    <dbReference type="NCBI Taxonomy" id="42238"/>
    <lineage>
        <taxon>Bacteria</taxon>
        <taxon>Bacillati</taxon>
        <taxon>Actinomycetota</taxon>
        <taxon>Actinomycetes</taxon>
        <taxon>Kitasatosporales</taxon>
        <taxon>Streptomycetaceae</taxon>
        <taxon>Streptomyces</taxon>
    </lineage>
</organism>
<protein>
    <submittedName>
        <fullName evidence="3">DUF817 domain-containing protein</fullName>
    </submittedName>
</protein>
<proteinExistence type="predicted"/>
<name>A0ABV3B8Y4_9ACTN</name>
<dbReference type="PIRSF" id="PIRSF009141">
    <property type="entry name" value="UCP009141"/>
    <property type="match status" value="1"/>
</dbReference>
<keyword evidence="4" id="KW-1185">Reference proteome</keyword>
<dbReference type="RefSeq" id="WP_359700678.1">
    <property type="nucleotide sequence ID" value="NZ_JBEYXT010000225.1"/>
</dbReference>
<reference evidence="3 4" key="1">
    <citation type="submission" date="2024-06" db="EMBL/GenBank/DDBJ databases">
        <title>The Natural Products Discovery Center: Release of the First 8490 Sequenced Strains for Exploring Actinobacteria Biosynthetic Diversity.</title>
        <authorList>
            <person name="Kalkreuter E."/>
            <person name="Kautsar S.A."/>
            <person name="Yang D."/>
            <person name="Bader C.D."/>
            <person name="Teijaro C.N."/>
            <person name="Fluegel L."/>
            <person name="Davis C.M."/>
            <person name="Simpson J.R."/>
            <person name="Lauterbach L."/>
            <person name="Steele A.D."/>
            <person name="Gui C."/>
            <person name="Meng S."/>
            <person name="Li G."/>
            <person name="Viehrig K."/>
            <person name="Ye F."/>
            <person name="Su P."/>
            <person name="Kiefer A.F."/>
            <person name="Nichols A."/>
            <person name="Cepeda A.J."/>
            <person name="Yan W."/>
            <person name="Fan B."/>
            <person name="Jiang Y."/>
            <person name="Adhikari A."/>
            <person name="Zheng C.-J."/>
            <person name="Schuster L."/>
            <person name="Cowan T.M."/>
            <person name="Smanski M.J."/>
            <person name="Chevrette M.G."/>
            <person name="De Carvalho L.P.S."/>
            <person name="Shen B."/>
        </authorList>
    </citation>
    <scope>NUCLEOTIDE SEQUENCE [LARGE SCALE GENOMIC DNA]</scope>
    <source>
        <strain evidence="3 4">NPDC046851</strain>
    </source>
</reference>
<feature type="transmembrane region" description="Helical" evidence="2">
    <location>
        <begin position="49"/>
        <end position="68"/>
    </location>
</feature>
<feature type="transmembrane region" description="Helical" evidence="2">
    <location>
        <begin position="146"/>
        <end position="163"/>
    </location>
</feature>
<dbReference type="InterPro" id="IPR008535">
    <property type="entry name" value="DUF817"/>
</dbReference>
<evidence type="ECO:0000313" key="4">
    <source>
        <dbReference type="Proteomes" id="UP001551189"/>
    </source>
</evidence>
<comment type="caution">
    <text evidence="3">The sequence shown here is derived from an EMBL/GenBank/DDBJ whole genome shotgun (WGS) entry which is preliminary data.</text>
</comment>
<dbReference type="Pfam" id="PF05675">
    <property type="entry name" value="DUF817"/>
    <property type="match status" value="1"/>
</dbReference>
<evidence type="ECO:0000256" key="2">
    <source>
        <dbReference type="SAM" id="Phobius"/>
    </source>
</evidence>
<dbReference type="EMBL" id="JBEYXT010000225">
    <property type="protein sequence ID" value="MEU6805674.1"/>
    <property type="molecule type" value="Genomic_DNA"/>
</dbReference>
<feature type="region of interest" description="Disordered" evidence="1">
    <location>
        <begin position="259"/>
        <end position="282"/>
    </location>
</feature>
<feature type="transmembrane region" description="Helical" evidence="2">
    <location>
        <begin position="115"/>
        <end position="134"/>
    </location>
</feature>
<feature type="transmembrane region" description="Helical" evidence="2">
    <location>
        <begin position="238"/>
        <end position="255"/>
    </location>
</feature>
<feature type="transmembrane region" description="Helical" evidence="2">
    <location>
        <begin position="197"/>
        <end position="218"/>
    </location>
</feature>
<keyword evidence="2" id="KW-0812">Transmembrane</keyword>
<feature type="transmembrane region" description="Helical" evidence="2">
    <location>
        <begin position="169"/>
        <end position="188"/>
    </location>
</feature>
<evidence type="ECO:0000256" key="1">
    <source>
        <dbReference type="SAM" id="MobiDB-lite"/>
    </source>
</evidence>
<gene>
    <name evidence="3" type="ORF">ABZ931_32440</name>
</gene>
<feature type="transmembrane region" description="Helical" evidence="2">
    <location>
        <begin position="21"/>
        <end position="43"/>
    </location>
</feature>
<keyword evidence="2" id="KW-1133">Transmembrane helix</keyword>